<protein>
    <submittedName>
        <fullName evidence="2">Predicted protein</fullName>
    </submittedName>
</protein>
<dbReference type="OrthoDB" id="566138at2759"/>
<reference evidence="3" key="1">
    <citation type="journal article" date="2011" name="Nat. Commun.">
        <title>Effector diversification within compartments of the Leptosphaeria maculans genome affected by Repeat-Induced Point mutations.</title>
        <authorList>
            <person name="Rouxel T."/>
            <person name="Grandaubert J."/>
            <person name="Hane J.K."/>
            <person name="Hoede C."/>
            <person name="van de Wouw A.P."/>
            <person name="Couloux A."/>
            <person name="Dominguez V."/>
            <person name="Anthouard V."/>
            <person name="Bally P."/>
            <person name="Bourras S."/>
            <person name="Cozijnsen A.J."/>
            <person name="Ciuffetti L.M."/>
            <person name="Degrave A."/>
            <person name="Dilmaghani A."/>
            <person name="Duret L."/>
            <person name="Fudal I."/>
            <person name="Goodwin S.B."/>
            <person name="Gout L."/>
            <person name="Glaser N."/>
            <person name="Linglin J."/>
            <person name="Kema G.H.J."/>
            <person name="Lapalu N."/>
            <person name="Lawrence C.B."/>
            <person name="May K."/>
            <person name="Meyer M."/>
            <person name="Ollivier B."/>
            <person name="Poulain J."/>
            <person name="Schoch C.L."/>
            <person name="Simon A."/>
            <person name="Spatafora J.W."/>
            <person name="Stachowiak A."/>
            <person name="Turgeon B.G."/>
            <person name="Tyler B.M."/>
            <person name="Vincent D."/>
            <person name="Weissenbach J."/>
            <person name="Amselem J."/>
            <person name="Quesneville H."/>
            <person name="Oliver R.P."/>
            <person name="Wincker P."/>
            <person name="Balesdent M.-H."/>
            <person name="Howlett B.J."/>
        </authorList>
    </citation>
    <scope>NUCLEOTIDE SEQUENCE [LARGE SCALE GENOMIC DNA]</scope>
    <source>
        <strain evidence="3">JN3 / isolate v23.1.3 / race Av1-4-5-6-7-8</strain>
    </source>
</reference>
<dbReference type="HOGENOM" id="CLU_1886135_0_0_1"/>
<feature type="compositionally biased region" description="Pro residues" evidence="1">
    <location>
        <begin position="59"/>
        <end position="80"/>
    </location>
</feature>
<accession>E5R589</accession>
<dbReference type="Proteomes" id="UP000002668">
    <property type="component" value="Genome"/>
</dbReference>
<sequence length="135" mass="14312">MHPPHRSHQTPPTRAFHSANSTPNLTGIRIGFPSLPASTHLPPTKPHNPPASCPASTTPAPPSSPTSPSPVPKPTKPSPSLPAKSPQDTDLKVAINTYLATLATKPNLIFTLADHLAFTKRCPAEQYPERNAAVL</sequence>
<keyword evidence="3" id="KW-1185">Reference proteome</keyword>
<proteinExistence type="predicted"/>
<feature type="region of interest" description="Disordered" evidence="1">
    <location>
        <begin position="1"/>
        <end position="88"/>
    </location>
</feature>
<dbReference type="InParanoid" id="E5R589"/>
<name>E5R589_LEPMJ</name>
<dbReference type="GeneID" id="13288759"/>
<dbReference type="EMBL" id="FP929083">
    <property type="protein sequence ID" value="CBX92059.1"/>
    <property type="molecule type" value="Genomic_DNA"/>
</dbReference>
<dbReference type="AlphaFoldDB" id="E5R589"/>
<evidence type="ECO:0000313" key="3">
    <source>
        <dbReference type="Proteomes" id="UP000002668"/>
    </source>
</evidence>
<organism evidence="3">
    <name type="scientific">Leptosphaeria maculans (strain JN3 / isolate v23.1.3 / race Av1-4-5-6-7-8)</name>
    <name type="common">Blackleg fungus</name>
    <name type="synonym">Phoma lingam</name>
    <dbReference type="NCBI Taxonomy" id="985895"/>
    <lineage>
        <taxon>Eukaryota</taxon>
        <taxon>Fungi</taxon>
        <taxon>Dikarya</taxon>
        <taxon>Ascomycota</taxon>
        <taxon>Pezizomycotina</taxon>
        <taxon>Dothideomycetes</taxon>
        <taxon>Pleosporomycetidae</taxon>
        <taxon>Pleosporales</taxon>
        <taxon>Pleosporineae</taxon>
        <taxon>Leptosphaeriaceae</taxon>
        <taxon>Plenodomus</taxon>
        <taxon>Plenodomus lingam/Leptosphaeria maculans species complex</taxon>
    </lineage>
</organism>
<dbReference type="VEuPathDB" id="FungiDB:LEMA_P047650.1"/>
<feature type="compositionally biased region" description="Pro residues" evidence="1">
    <location>
        <begin position="43"/>
        <end position="52"/>
    </location>
</feature>
<gene>
    <name evidence="2" type="ORF">LEMA_P047650.1</name>
</gene>
<evidence type="ECO:0000256" key="1">
    <source>
        <dbReference type="SAM" id="MobiDB-lite"/>
    </source>
</evidence>
<evidence type="ECO:0000313" key="2">
    <source>
        <dbReference type="EMBL" id="CBX92059.1"/>
    </source>
</evidence>